<accession>A0A821L3Y7</accession>
<evidence type="ECO:0000313" key="3">
    <source>
        <dbReference type="Proteomes" id="UP000663866"/>
    </source>
</evidence>
<dbReference type="AlphaFoldDB" id="A0A821L3Y7"/>
<reference evidence="2" key="1">
    <citation type="submission" date="2021-02" db="EMBL/GenBank/DDBJ databases">
        <authorList>
            <person name="Nowell W R."/>
        </authorList>
    </citation>
    <scope>NUCLEOTIDE SEQUENCE</scope>
</reference>
<dbReference type="Proteomes" id="UP000663866">
    <property type="component" value="Unassembled WGS sequence"/>
</dbReference>
<evidence type="ECO:0000313" key="2">
    <source>
        <dbReference type="EMBL" id="CAF4744891.1"/>
    </source>
</evidence>
<evidence type="ECO:0000256" key="1">
    <source>
        <dbReference type="SAM" id="SignalP"/>
    </source>
</evidence>
<proteinExistence type="predicted"/>
<dbReference type="EMBL" id="CAJOBG010112287">
    <property type="protein sequence ID" value="CAF4744891.1"/>
    <property type="molecule type" value="Genomic_DNA"/>
</dbReference>
<feature type="non-terminal residue" evidence="2">
    <location>
        <position position="41"/>
    </location>
</feature>
<feature type="signal peptide" evidence="1">
    <location>
        <begin position="1"/>
        <end position="15"/>
    </location>
</feature>
<sequence length="41" mass="4670">MNAILLLCVVGFVAAQQPQPCVTPQQWEANLFDYSEPNRFM</sequence>
<organism evidence="2 3">
    <name type="scientific">Rotaria magnacalcarata</name>
    <dbReference type="NCBI Taxonomy" id="392030"/>
    <lineage>
        <taxon>Eukaryota</taxon>
        <taxon>Metazoa</taxon>
        <taxon>Spiralia</taxon>
        <taxon>Gnathifera</taxon>
        <taxon>Rotifera</taxon>
        <taxon>Eurotatoria</taxon>
        <taxon>Bdelloidea</taxon>
        <taxon>Philodinida</taxon>
        <taxon>Philodinidae</taxon>
        <taxon>Rotaria</taxon>
    </lineage>
</organism>
<comment type="caution">
    <text evidence="2">The sequence shown here is derived from an EMBL/GenBank/DDBJ whole genome shotgun (WGS) entry which is preliminary data.</text>
</comment>
<protein>
    <submittedName>
        <fullName evidence="2">Uncharacterized protein</fullName>
    </submittedName>
</protein>
<keyword evidence="3" id="KW-1185">Reference proteome</keyword>
<feature type="chain" id="PRO_5032782075" evidence="1">
    <location>
        <begin position="16"/>
        <end position="41"/>
    </location>
</feature>
<name>A0A821L3Y7_9BILA</name>
<gene>
    <name evidence="2" type="ORF">OVN521_LOCUS49942</name>
</gene>
<keyword evidence="1" id="KW-0732">Signal</keyword>